<keyword evidence="1" id="KW-1133">Transmembrane helix</keyword>
<proteinExistence type="predicted"/>
<evidence type="ECO:0000259" key="2">
    <source>
        <dbReference type="Pfam" id="PF13349"/>
    </source>
</evidence>
<dbReference type="InterPro" id="IPR025164">
    <property type="entry name" value="Toastrack_DUF4097"/>
</dbReference>
<evidence type="ECO:0000313" key="4">
    <source>
        <dbReference type="Proteomes" id="UP001298681"/>
    </source>
</evidence>
<dbReference type="Gene3D" id="2.160.20.120">
    <property type="match status" value="1"/>
</dbReference>
<organism evidence="3 4">
    <name type="scientific">Anaeromassilibacillus senegalensis</name>
    <dbReference type="NCBI Taxonomy" id="1673717"/>
    <lineage>
        <taxon>Bacteria</taxon>
        <taxon>Bacillati</taxon>
        <taxon>Bacillota</taxon>
        <taxon>Clostridia</taxon>
        <taxon>Eubacteriales</taxon>
        <taxon>Acutalibacteraceae</taxon>
        <taxon>Anaeromassilibacillus</taxon>
    </lineage>
</organism>
<dbReference type="RefSeq" id="WP_087234435.1">
    <property type="nucleotide sequence ID" value="NZ_JAKNHQ010000016.1"/>
</dbReference>
<feature type="transmembrane region" description="Helical" evidence="1">
    <location>
        <begin position="12"/>
        <end position="29"/>
    </location>
</feature>
<reference evidence="3 4" key="1">
    <citation type="submission" date="2022-01" db="EMBL/GenBank/DDBJ databases">
        <title>Collection of gut derived symbiotic bacterial strains cultured from healthy donors.</title>
        <authorList>
            <person name="Lin H."/>
            <person name="Kohout C."/>
            <person name="Waligurski E."/>
            <person name="Pamer E.G."/>
        </authorList>
    </citation>
    <scope>NUCLEOTIDE SEQUENCE [LARGE SCALE GENOMIC DNA]</scope>
    <source>
        <strain evidence="3 4">DFI.7.58</strain>
    </source>
</reference>
<dbReference type="EMBL" id="JAKNHQ010000016">
    <property type="protein sequence ID" value="MCG4611469.1"/>
    <property type="molecule type" value="Genomic_DNA"/>
</dbReference>
<comment type="caution">
    <text evidence="3">The sequence shown here is derived from an EMBL/GenBank/DDBJ whole genome shotgun (WGS) entry which is preliminary data.</text>
</comment>
<keyword evidence="1" id="KW-0472">Membrane</keyword>
<evidence type="ECO:0000256" key="1">
    <source>
        <dbReference type="SAM" id="Phobius"/>
    </source>
</evidence>
<accession>A0ABS9MKX9</accession>
<feature type="domain" description="DUF4097" evidence="2">
    <location>
        <begin position="62"/>
        <end position="298"/>
    </location>
</feature>
<keyword evidence="1" id="KW-0812">Transmembrane</keyword>
<sequence length="304" mass="32845">MGKTAAKVSIGIWSLVFVLFATLFGYLWYNGGWGGLFLPLRGWYHNSSYQTVHEQTFTDPVQSLDLRWNGGDVSIRSSSSSEIKIVQKGVKNTPEEQFFQASVRDGVLTVTDGSTTAGLAIGPFPFSIGSDLEVYLPEETYDALSLETTDGDLFFDALQAERLEVRTQSGDAELSGVYQELAFASHNGDFLCRDVTVEQLACQTTSGDMEISGKLSQITATSTSGDVSLRTSQMITEATIQSTSGDVLLFLPENDGFTAQLHSSSGDLICAFPGFQGGNEFRYKDGGASIRLDTTSGDACLLYA</sequence>
<name>A0ABS9MKX9_9FIRM</name>
<protein>
    <submittedName>
        <fullName evidence="3">DUF4097 domain-containing protein</fullName>
    </submittedName>
</protein>
<gene>
    <name evidence="3" type="ORF">L0P57_11080</name>
</gene>
<dbReference type="Pfam" id="PF13349">
    <property type="entry name" value="DUF4097"/>
    <property type="match status" value="1"/>
</dbReference>
<evidence type="ECO:0000313" key="3">
    <source>
        <dbReference type="EMBL" id="MCG4611469.1"/>
    </source>
</evidence>
<dbReference type="Proteomes" id="UP001298681">
    <property type="component" value="Unassembled WGS sequence"/>
</dbReference>
<keyword evidence="4" id="KW-1185">Reference proteome</keyword>